<dbReference type="PANTHER" id="PTHR43214:SF43">
    <property type="entry name" value="TWO-COMPONENT RESPONSE REGULATOR"/>
    <property type="match status" value="1"/>
</dbReference>
<dbReference type="CDD" id="cd06170">
    <property type="entry name" value="LuxR_C_like"/>
    <property type="match status" value="1"/>
</dbReference>
<dbReference type="PANTHER" id="PTHR43214">
    <property type="entry name" value="TWO-COMPONENT RESPONSE REGULATOR"/>
    <property type="match status" value="1"/>
</dbReference>
<dbReference type="GO" id="GO:0016887">
    <property type="term" value="F:ATP hydrolysis activity"/>
    <property type="evidence" value="ECO:0007669"/>
    <property type="project" value="InterPro"/>
</dbReference>
<dbReference type="Gene3D" id="1.10.10.10">
    <property type="entry name" value="Winged helix-like DNA-binding domain superfamily/Winged helix DNA-binding domain"/>
    <property type="match status" value="1"/>
</dbReference>
<dbReference type="InterPro" id="IPR039420">
    <property type="entry name" value="WalR-like"/>
</dbReference>
<dbReference type="GO" id="GO:0003677">
    <property type="term" value="F:DNA binding"/>
    <property type="evidence" value="ECO:0007669"/>
    <property type="project" value="UniProtKB-KW"/>
</dbReference>
<dbReference type="InterPro" id="IPR027417">
    <property type="entry name" value="P-loop_NTPase"/>
</dbReference>
<dbReference type="SUPFAM" id="SSF52540">
    <property type="entry name" value="P-loop containing nucleoside triphosphate hydrolases"/>
    <property type="match status" value="1"/>
</dbReference>
<dbReference type="InterPro" id="IPR016032">
    <property type="entry name" value="Sig_transdc_resp-reg_C-effctor"/>
</dbReference>
<reference evidence="3 4" key="1">
    <citation type="journal article" date="2014" name="Int. J. Syst. Evol. Microbiol.">
        <title>Arthrobacter pityocampae sp. nov., isolated from Thaumetopoea pityocampa (Lep., Thaumetopoeidae).</title>
        <authorList>
            <person name="Ince I.A."/>
            <person name="Demirbag Z."/>
            <person name="Kati H."/>
        </authorList>
    </citation>
    <scope>NUCLEOTIDE SEQUENCE [LARGE SCALE GENOMIC DNA]</scope>
    <source>
        <strain evidence="3 4">Tp2</strain>
    </source>
</reference>
<dbReference type="SMART" id="SM00382">
    <property type="entry name" value="AAA"/>
    <property type="match status" value="1"/>
</dbReference>
<dbReference type="PRINTS" id="PR00038">
    <property type="entry name" value="HTHLUXR"/>
</dbReference>
<organism evidence="3 4">
    <name type="scientific">Arthrobacter pityocampae</name>
    <dbReference type="NCBI Taxonomy" id="547334"/>
    <lineage>
        <taxon>Bacteria</taxon>
        <taxon>Bacillati</taxon>
        <taxon>Actinomycetota</taxon>
        <taxon>Actinomycetes</taxon>
        <taxon>Micrococcales</taxon>
        <taxon>Micrococcaceae</taxon>
        <taxon>Arthrobacter</taxon>
    </lineage>
</organism>
<accession>A0A2S5IYE2</accession>
<name>A0A2S5IYE2_9MICC</name>
<comment type="caution">
    <text evidence="3">The sequence shown here is derived from an EMBL/GenBank/DDBJ whole genome shotgun (WGS) entry which is preliminary data.</text>
</comment>
<proteinExistence type="predicted"/>
<dbReference type="InterPro" id="IPR036388">
    <property type="entry name" value="WH-like_DNA-bd_sf"/>
</dbReference>
<evidence type="ECO:0000313" key="3">
    <source>
        <dbReference type="EMBL" id="PPB49588.1"/>
    </source>
</evidence>
<dbReference type="RefSeq" id="WP_104121074.1">
    <property type="nucleotide sequence ID" value="NZ_PRKW01000003.1"/>
</dbReference>
<dbReference type="SMART" id="SM00421">
    <property type="entry name" value="HTH_LUXR"/>
    <property type="match status" value="1"/>
</dbReference>
<dbReference type="EMBL" id="PRKW01000003">
    <property type="protein sequence ID" value="PPB49588.1"/>
    <property type="molecule type" value="Genomic_DNA"/>
</dbReference>
<keyword evidence="1" id="KW-0238">DNA-binding</keyword>
<protein>
    <recommendedName>
        <fullName evidence="2">HTH luxR-type domain-containing protein</fullName>
    </recommendedName>
</protein>
<evidence type="ECO:0000256" key="1">
    <source>
        <dbReference type="ARBA" id="ARBA00023125"/>
    </source>
</evidence>
<dbReference type="GO" id="GO:0006355">
    <property type="term" value="P:regulation of DNA-templated transcription"/>
    <property type="evidence" value="ECO:0007669"/>
    <property type="project" value="InterPro"/>
</dbReference>
<dbReference type="PROSITE" id="PS00622">
    <property type="entry name" value="HTH_LUXR_1"/>
    <property type="match status" value="1"/>
</dbReference>
<gene>
    <name evidence="3" type="ORF">C4K88_07830</name>
</gene>
<dbReference type="InterPro" id="IPR049945">
    <property type="entry name" value="AAA_22"/>
</dbReference>
<dbReference type="Proteomes" id="UP000239297">
    <property type="component" value="Unassembled WGS sequence"/>
</dbReference>
<dbReference type="PROSITE" id="PS50043">
    <property type="entry name" value="HTH_LUXR_2"/>
    <property type="match status" value="1"/>
</dbReference>
<dbReference type="InterPro" id="IPR003593">
    <property type="entry name" value="AAA+_ATPase"/>
</dbReference>
<evidence type="ECO:0000313" key="4">
    <source>
        <dbReference type="Proteomes" id="UP000239297"/>
    </source>
</evidence>
<keyword evidence="4" id="KW-1185">Reference proteome</keyword>
<dbReference type="AlphaFoldDB" id="A0A2S5IYE2"/>
<dbReference type="SUPFAM" id="SSF46894">
    <property type="entry name" value="C-terminal effector domain of the bipartite response regulators"/>
    <property type="match status" value="1"/>
</dbReference>
<dbReference type="OrthoDB" id="3751684at2"/>
<sequence>MNFLRTEDQLPCRQSVVHALLGALQWEGRQGALVVGETGMGKSWLLRTLERSLPPGGGAHVVRASRALRSVPYGALDEVLAGVPAPDLASAFPVLRAARQRLRGADGRPGVVLVDDAQFLDDETTHVLTELVVTGRIRLVAFTDHALAPAAGLNALAHEGYLDRMQLEPLADATLRSVAGLALGSAAAGPAPLGARALLRLREATGGNPMLLRAVLDHAAATAARPGPDGHPEPELDLIRHPPTGALTDLVASVLAPLPEAQRAVLDVLALGGAVPASEVERLAGVDAVRALIDQRFVTAHPADAGYLTLRHGLYGEVLRATLPLGRKALLHAGVVNLASTLPPYQCHRLRHLDWALDAGAPVDAAVLLDAARVATALGLPETSERFMRAVPGGDGHAAVVDRARPPAAGVRPVDAGEVLAGRDAGWPAELARAQAFLDQGRPEDVLGELPAEDPARGTASRAATLALHGGALGMLGRAVESVQCTRAALDAVLADPYPLAHLYEDVLTHHVLVLAHTGAATQALAALADAETAVLPFGAGEVLRGIVLVRRGDVRDGMRALVPGLTRMRRDRHLLLPYALGVASWGAAVLGETGQAAALLAEHRALPARGRLDLGILGIAYAAAAGSLESGTPQQPGPGAPQRPAPFAALLAHARPAGLRTCEKDLLVLAVLLGVPGATDGLARVVADLQGEEALVLADLAGATGAGNGAALGSIADRAAAVGLPLIALTAALRAGEVRGEPGTPAEARAVARRLRRYSAPFVGTHFEVRGGAQRLADLTRSEAAVARRVAAGESNRDIAQALYVSVRTVEGHLHRTYAKLGLSGRAQLVREVREVRGLRADPLQTAP</sequence>
<dbReference type="Pfam" id="PF00196">
    <property type="entry name" value="GerE"/>
    <property type="match status" value="1"/>
</dbReference>
<dbReference type="Pfam" id="PF13401">
    <property type="entry name" value="AAA_22"/>
    <property type="match status" value="1"/>
</dbReference>
<feature type="domain" description="HTH luxR-type" evidence="2">
    <location>
        <begin position="773"/>
        <end position="838"/>
    </location>
</feature>
<dbReference type="InterPro" id="IPR000792">
    <property type="entry name" value="Tscrpt_reg_LuxR_C"/>
</dbReference>
<evidence type="ECO:0000259" key="2">
    <source>
        <dbReference type="PROSITE" id="PS50043"/>
    </source>
</evidence>